<dbReference type="PANTHER" id="PTHR24414:SF115">
    <property type="entry name" value="F-BOX DOMAIN-CONTAINING PROTEIN"/>
    <property type="match status" value="1"/>
</dbReference>
<accession>M4EES6</accession>
<dbReference type="Gramene" id="Bra027288.1">
    <property type="protein sequence ID" value="Bra027288.1-P"/>
    <property type="gene ID" value="Bra027288"/>
</dbReference>
<reference evidence="2 3" key="2">
    <citation type="journal article" date="2018" name="Hortic Res">
        <title>Improved Brassica rapa reference genome by single-molecule sequencing and chromosome conformation capture technologies.</title>
        <authorList>
            <person name="Zhang L."/>
            <person name="Cai X."/>
            <person name="Wu J."/>
            <person name="Liu M."/>
            <person name="Grob S."/>
            <person name="Cheng F."/>
            <person name="Liang J."/>
            <person name="Cai C."/>
            <person name="Liu Z."/>
            <person name="Liu B."/>
            <person name="Wang F."/>
            <person name="Li S."/>
            <person name="Liu F."/>
            <person name="Li X."/>
            <person name="Cheng L."/>
            <person name="Yang W."/>
            <person name="Li M.H."/>
            <person name="Grossniklaus U."/>
            <person name="Zheng H."/>
            <person name="Wang X."/>
        </authorList>
    </citation>
    <scope>NUCLEOTIDE SEQUENCE [LARGE SCALE GENOMIC DNA]</scope>
    <source>
        <strain evidence="2 3">cv. Chiifu-401-42</strain>
    </source>
</reference>
<dbReference type="InterPro" id="IPR050354">
    <property type="entry name" value="F-box/kelch-repeat_ARATH"/>
</dbReference>
<sequence>MKSRSAAVCQLRATPSHCKTKKKNKKTKMCGLWSLPEEVAMNCLAQVSRVDLAALAMASKAHRSLIVSPDFQLLRFQMGCLEPNLYVWLHVLPEPTPRWFILNPVHRRLRPIHLKSCKAPPESSSSFVLMSFGVFNIGGLVNGKPTSDVSFLDCSNHTWHSVTLMKMARASASAHSINRKIYVLGGCGDDADSSNWAEVFDVETETWEFLSVTSPKMPLSIRQSVLMIQKNEVYAVDEDGQSFSFSPSNETISNGIADSKPGYRSDWCLIGGLLFCRGTRGKILWCSPYELDWKEVKGLDELSEYDISKLCRKSDKNKNIVVFWNSSSLGSEPLEIWSAEISLELRHPHELWGKIEWSGSVFTLDPLSHSYGGIKLLYAVSIRA</sequence>
<dbReference type="AlphaFoldDB" id="M4EES6"/>
<dbReference type="GeneID" id="103869965"/>
<organism evidence="2 3">
    <name type="scientific">Brassica campestris</name>
    <name type="common">Field mustard</name>
    <dbReference type="NCBI Taxonomy" id="3711"/>
    <lineage>
        <taxon>Eukaryota</taxon>
        <taxon>Viridiplantae</taxon>
        <taxon>Streptophyta</taxon>
        <taxon>Embryophyta</taxon>
        <taxon>Tracheophyta</taxon>
        <taxon>Spermatophyta</taxon>
        <taxon>Magnoliopsida</taxon>
        <taxon>eudicotyledons</taxon>
        <taxon>Gunneridae</taxon>
        <taxon>Pentapetalae</taxon>
        <taxon>rosids</taxon>
        <taxon>malvids</taxon>
        <taxon>Brassicales</taxon>
        <taxon>Brassicaceae</taxon>
        <taxon>Brassiceae</taxon>
        <taxon>Brassica</taxon>
    </lineage>
</organism>
<dbReference type="KEGG" id="brp:103869965"/>
<dbReference type="HOGENOM" id="CLU_032521_1_0_1"/>
<dbReference type="RefSeq" id="XP_009146299.1">
    <property type="nucleotide sequence ID" value="XM_009148051.2"/>
</dbReference>
<dbReference type="InterPro" id="IPR006652">
    <property type="entry name" value="Kelch_1"/>
</dbReference>
<dbReference type="SMART" id="SM00612">
    <property type="entry name" value="Kelch"/>
    <property type="match status" value="2"/>
</dbReference>
<feature type="domain" description="FKB95-like N-terminal Kelch" evidence="1">
    <location>
        <begin position="112"/>
        <end position="362"/>
    </location>
</feature>
<dbReference type="PANTHER" id="PTHR24414">
    <property type="entry name" value="F-BOX/KELCH-REPEAT PROTEIN SKIP4"/>
    <property type="match status" value="1"/>
</dbReference>
<reference evidence="2" key="3">
    <citation type="submission" date="2023-03" db="UniProtKB">
        <authorList>
            <consortium name="EnsemblPlants"/>
        </authorList>
    </citation>
    <scope>IDENTIFICATION</scope>
    <source>
        <strain evidence="2">cv. Chiifu-401-42</strain>
    </source>
</reference>
<evidence type="ECO:0000259" key="1">
    <source>
        <dbReference type="Pfam" id="PF25210"/>
    </source>
</evidence>
<evidence type="ECO:0000313" key="3">
    <source>
        <dbReference type="Proteomes" id="UP000011750"/>
    </source>
</evidence>
<dbReference type="OMA" id="ETETWEF"/>
<dbReference type="FunCoup" id="M4EES6">
    <property type="interactions" value="40"/>
</dbReference>
<reference evidence="2 3" key="1">
    <citation type="journal article" date="2011" name="Nat. Genet.">
        <title>The genome of the mesopolyploid crop species Brassica rapa.</title>
        <authorList>
            <consortium name="Brassica rapa Genome Sequencing Project Consortium"/>
            <person name="Wang X."/>
            <person name="Wang H."/>
            <person name="Wang J."/>
            <person name="Sun R."/>
            <person name="Wu J."/>
            <person name="Liu S."/>
            <person name="Bai Y."/>
            <person name="Mun J.H."/>
            <person name="Bancroft I."/>
            <person name="Cheng F."/>
            <person name="Huang S."/>
            <person name="Li X."/>
            <person name="Hua W."/>
            <person name="Wang J."/>
            <person name="Wang X."/>
            <person name="Freeling M."/>
            <person name="Pires J.C."/>
            <person name="Paterson A.H."/>
            <person name="Chalhoub B."/>
            <person name="Wang B."/>
            <person name="Hayward A."/>
            <person name="Sharpe A.G."/>
            <person name="Park B.S."/>
            <person name="Weisshaar B."/>
            <person name="Liu B."/>
            <person name="Li B."/>
            <person name="Liu B."/>
            <person name="Tong C."/>
            <person name="Song C."/>
            <person name="Duran C."/>
            <person name="Peng C."/>
            <person name="Geng C."/>
            <person name="Koh C."/>
            <person name="Lin C."/>
            <person name="Edwards D."/>
            <person name="Mu D."/>
            <person name="Shen D."/>
            <person name="Soumpourou E."/>
            <person name="Li F."/>
            <person name="Fraser F."/>
            <person name="Conant G."/>
            <person name="Lassalle G."/>
            <person name="King G.J."/>
            <person name="Bonnema G."/>
            <person name="Tang H."/>
            <person name="Wang H."/>
            <person name="Belcram H."/>
            <person name="Zhou H."/>
            <person name="Hirakawa H."/>
            <person name="Abe H."/>
            <person name="Guo H."/>
            <person name="Wang H."/>
            <person name="Jin H."/>
            <person name="Parkin I.A."/>
            <person name="Batley J."/>
            <person name="Kim J.S."/>
            <person name="Just J."/>
            <person name="Li J."/>
            <person name="Xu J."/>
            <person name="Deng J."/>
            <person name="Kim J.A."/>
            <person name="Li J."/>
            <person name="Yu J."/>
            <person name="Meng J."/>
            <person name="Wang J."/>
            <person name="Min J."/>
            <person name="Poulain J."/>
            <person name="Wang J."/>
            <person name="Hatakeyama K."/>
            <person name="Wu K."/>
            <person name="Wang L."/>
            <person name="Fang L."/>
            <person name="Trick M."/>
            <person name="Links M.G."/>
            <person name="Zhao M."/>
            <person name="Jin M."/>
            <person name="Ramchiary N."/>
            <person name="Drou N."/>
            <person name="Berkman P.J."/>
            <person name="Cai Q."/>
            <person name="Huang Q."/>
            <person name="Li R."/>
            <person name="Tabata S."/>
            <person name="Cheng S."/>
            <person name="Zhang S."/>
            <person name="Zhang S."/>
            <person name="Huang S."/>
            <person name="Sato S."/>
            <person name="Sun S."/>
            <person name="Kwon S.J."/>
            <person name="Choi S.R."/>
            <person name="Lee T.H."/>
            <person name="Fan W."/>
            <person name="Zhao X."/>
            <person name="Tan X."/>
            <person name="Xu X."/>
            <person name="Wang Y."/>
            <person name="Qiu Y."/>
            <person name="Yin Y."/>
            <person name="Li Y."/>
            <person name="Du Y."/>
            <person name="Liao Y."/>
            <person name="Lim Y."/>
            <person name="Narusaka Y."/>
            <person name="Wang Y."/>
            <person name="Wang Z."/>
            <person name="Li Z."/>
            <person name="Wang Z."/>
            <person name="Xiong Z."/>
            <person name="Zhang Z."/>
        </authorList>
    </citation>
    <scope>NUCLEOTIDE SEQUENCE [LARGE SCALE GENOMIC DNA]</scope>
    <source>
        <strain evidence="2 3">cv. Chiifu-401-42</strain>
    </source>
</reference>
<dbReference type="InterPro" id="IPR057499">
    <property type="entry name" value="Kelch_FKB95"/>
</dbReference>
<proteinExistence type="predicted"/>
<dbReference type="Gene3D" id="2.120.10.80">
    <property type="entry name" value="Kelch-type beta propeller"/>
    <property type="match status" value="1"/>
</dbReference>
<dbReference type="Proteomes" id="UP000011750">
    <property type="component" value="Chromosome A05"/>
</dbReference>
<dbReference type="OrthoDB" id="45365at2759"/>
<dbReference type="Pfam" id="PF25210">
    <property type="entry name" value="Kelch_FKB95"/>
    <property type="match status" value="1"/>
</dbReference>
<dbReference type="SMR" id="M4EES6"/>
<name>M4EES6_BRACM</name>
<evidence type="ECO:0000313" key="2">
    <source>
        <dbReference type="EnsemblPlants" id="Bra027288.1-P"/>
    </source>
</evidence>
<dbReference type="eggNOG" id="KOG1072">
    <property type="taxonomic scope" value="Eukaryota"/>
</dbReference>
<protein>
    <recommendedName>
        <fullName evidence="1">FKB95-like N-terminal Kelch domain-containing protein</fullName>
    </recommendedName>
</protein>
<dbReference type="InterPro" id="IPR015915">
    <property type="entry name" value="Kelch-typ_b-propeller"/>
</dbReference>
<dbReference type="InParanoid" id="M4EES6"/>
<dbReference type="SUPFAM" id="SSF117281">
    <property type="entry name" value="Kelch motif"/>
    <property type="match status" value="1"/>
</dbReference>
<dbReference type="EnsemblPlants" id="Bra027288.1">
    <property type="protein sequence ID" value="Bra027288.1-P"/>
    <property type="gene ID" value="Bra027288"/>
</dbReference>
<keyword evidence="3" id="KW-1185">Reference proteome</keyword>